<gene>
    <name evidence="1" type="ORF">INT44_001440</name>
</gene>
<accession>A0A8H7PR73</accession>
<dbReference type="AlphaFoldDB" id="A0A8H7PR73"/>
<dbReference type="Proteomes" id="UP000612746">
    <property type="component" value="Unassembled WGS sequence"/>
</dbReference>
<keyword evidence="2" id="KW-1185">Reference proteome</keyword>
<organism evidence="1 2">
    <name type="scientific">Umbelopsis vinacea</name>
    <dbReference type="NCBI Taxonomy" id="44442"/>
    <lineage>
        <taxon>Eukaryota</taxon>
        <taxon>Fungi</taxon>
        <taxon>Fungi incertae sedis</taxon>
        <taxon>Mucoromycota</taxon>
        <taxon>Mucoromycotina</taxon>
        <taxon>Umbelopsidomycetes</taxon>
        <taxon>Umbelopsidales</taxon>
        <taxon>Umbelopsidaceae</taxon>
        <taxon>Umbelopsis</taxon>
    </lineage>
</organism>
<proteinExistence type="predicted"/>
<reference evidence="1" key="1">
    <citation type="submission" date="2020-12" db="EMBL/GenBank/DDBJ databases">
        <title>Metabolic potential, ecology and presence of endohyphal bacteria is reflected in genomic diversity of Mucoromycotina.</title>
        <authorList>
            <person name="Muszewska A."/>
            <person name="Okrasinska A."/>
            <person name="Steczkiewicz K."/>
            <person name="Drgas O."/>
            <person name="Orlowska M."/>
            <person name="Perlinska-Lenart U."/>
            <person name="Aleksandrzak-Piekarczyk T."/>
            <person name="Szatraj K."/>
            <person name="Zielenkiewicz U."/>
            <person name="Pilsyk S."/>
            <person name="Malc E."/>
            <person name="Mieczkowski P."/>
            <person name="Kruszewska J.S."/>
            <person name="Biernat P."/>
            <person name="Pawlowska J."/>
        </authorList>
    </citation>
    <scope>NUCLEOTIDE SEQUENCE</scope>
    <source>
        <strain evidence="1">WA0000051536</strain>
    </source>
</reference>
<protein>
    <submittedName>
        <fullName evidence="1">Uncharacterized protein</fullName>
    </submittedName>
</protein>
<name>A0A8H7PR73_9FUNG</name>
<evidence type="ECO:0000313" key="2">
    <source>
        <dbReference type="Proteomes" id="UP000612746"/>
    </source>
</evidence>
<comment type="caution">
    <text evidence="1">The sequence shown here is derived from an EMBL/GenBank/DDBJ whole genome shotgun (WGS) entry which is preliminary data.</text>
</comment>
<dbReference type="EMBL" id="JAEPRA010000011">
    <property type="protein sequence ID" value="KAG2178290.1"/>
    <property type="molecule type" value="Genomic_DNA"/>
</dbReference>
<dbReference type="OrthoDB" id="2285175at2759"/>
<sequence length="308" mass="35250">MTTQANPAAVQRQTSWAKRTAVYRPATPRRNLEHRLEVAARLFQLQDIQENPPEERPAIDDLADSLNNSIYDSLTTSLGDRTPRPKQWQRASEVDKIQPWYDYQTAKKQFHSSIKAARRQAWKSYCEAMERDFIKTISKVKMLRRQGQQHVYNHPARTTAATKVMVQHLAKVCDGTGHHDQRSRLIRWRMNWLPGRKKPCPCNQDDYTTTNRNHFHICPLIPQSLCGQLPESNPNNSLRHDFAISSSLPEASKPPPPFWTALLLILESIEILGPPGIDFPKKTHQDKPGNTNLPVLNNFVPASLTSLK</sequence>
<evidence type="ECO:0000313" key="1">
    <source>
        <dbReference type="EMBL" id="KAG2178290.1"/>
    </source>
</evidence>